<dbReference type="GO" id="GO:0005524">
    <property type="term" value="F:ATP binding"/>
    <property type="evidence" value="ECO:0007669"/>
    <property type="project" value="UniProtKB-KW"/>
</dbReference>
<keyword evidence="2" id="KW-0067">ATP-binding</keyword>
<protein>
    <submittedName>
        <fullName evidence="4">Kinase-like domain-containing protein</fullName>
    </submittedName>
</protein>
<accession>A0AA38NZL0</accession>
<keyword evidence="5" id="KW-1185">Reference proteome</keyword>
<dbReference type="GO" id="GO:0004674">
    <property type="term" value="F:protein serine/threonine kinase activity"/>
    <property type="evidence" value="ECO:0007669"/>
    <property type="project" value="TreeGrafter"/>
</dbReference>
<organism evidence="4 5">
    <name type="scientific">Lentinula raphanica</name>
    <dbReference type="NCBI Taxonomy" id="153919"/>
    <lineage>
        <taxon>Eukaryota</taxon>
        <taxon>Fungi</taxon>
        <taxon>Dikarya</taxon>
        <taxon>Basidiomycota</taxon>
        <taxon>Agaricomycotina</taxon>
        <taxon>Agaricomycetes</taxon>
        <taxon>Agaricomycetidae</taxon>
        <taxon>Agaricales</taxon>
        <taxon>Marasmiineae</taxon>
        <taxon>Omphalotaceae</taxon>
        <taxon>Lentinula</taxon>
    </lineage>
</organism>
<sequence>MHNHEESYFDQVIGPRQRALPPRDANGLSFNDKWWIQHFEYLKGHGYMMRPRYRPGWKPSYDPKKVLEKTYAEDGQFMIHPDVMDALRISDSLVVALKRVKVSTGEARIATLFSDDTHNLDKRNHCVRILEVLPVPDEDDEKFLVMLWMRPVMDPRFRTVGEGIQFFKEMIEGLQYMHENNVAHRDCSLNNMAMDANTMYTRPFHPIEPKKRYDWSGRALHHSRTRRPPKYYLIDFGHSRMYDPSQTRPLKYALRSGGYTPPEGDKGIPCDPFATDVFLLGNLMRTSFLDGDPDMHEPGVSGFEFLRSLVTDMVAEEPSKRPTMDEVAARFTQIVDRLSWWTLRSRVIKNSEISLFKPFRAVYHIFWTASMLQSYFDQIIAPRPRAWPPRDENELRPEDHWWINHFEYLKEHGYMMRPRYRPGWKPSYDTKAVWERSRAEDGQELIRVKATEARIATLFSDDAHRDDPRNHCVRILEVLPVSEADDMKILVMTWMRPIINPRFRTIGEGIQFFREMIEGLQYMHENSVAHRDCSINNMAMDANSMYTRPFHPIKPKKRYDWSGRALHHSRTCRPPRYFLIDFGQSRMYDPFQTGRPLEYALSSSGGYASPEGVEGYPSDPFATDVYLLGNLIRITFLDVSIFKNVPSARCLIKSTLGRS</sequence>
<dbReference type="PROSITE" id="PS50011">
    <property type="entry name" value="PROTEIN_KINASE_DOM"/>
    <property type="match status" value="2"/>
</dbReference>
<dbReference type="Pfam" id="PF00069">
    <property type="entry name" value="Pkinase"/>
    <property type="match status" value="1"/>
</dbReference>
<dbReference type="EMBL" id="MU806715">
    <property type="protein sequence ID" value="KAJ3833353.1"/>
    <property type="molecule type" value="Genomic_DNA"/>
</dbReference>
<dbReference type="Proteomes" id="UP001163846">
    <property type="component" value="Unassembled WGS sequence"/>
</dbReference>
<keyword evidence="4" id="KW-0808">Transferase</keyword>
<dbReference type="AlphaFoldDB" id="A0AA38NZL0"/>
<evidence type="ECO:0000259" key="3">
    <source>
        <dbReference type="PROSITE" id="PS50011"/>
    </source>
</evidence>
<dbReference type="InterPro" id="IPR011009">
    <property type="entry name" value="Kinase-like_dom_sf"/>
</dbReference>
<dbReference type="SUPFAM" id="SSF56112">
    <property type="entry name" value="Protein kinase-like (PK-like)"/>
    <property type="match status" value="2"/>
</dbReference>
<keyword evidence="4" id="KW-0418">Kinase</keyword>
<evidence type="ECO:0000256" key="1">
    <source>
        <dbReference type="ARBA" id="ARBA00022741"/>
    </source>
</evidence>
<feature type="domain" description="Protein kinase" evidence="3">
    <location>
        <begin position="406"/>
        <end position="659"/>
    </location>
</feature>
<evidence type="ECO:0000256" key="2">
    <source>
        <dbReference type="ARBA" id="ARBA00022840"/>
    </source>
</evidence>
<dbReference type="Gene3D" id="1.10.510.10">
    <property type="entry name" value="Transferase(Phosphotransferase) domain 1"/>
    <property type="match status" value="2"/>
</dbReference>
<dbReference type="GO" id="GO:0035556">
    <property type="term" value="P:intracellular signal transduction"/>
    <property type="evidence" value="ECO:0007669"/>
    <property type="project" value="TreeGrafter"/>
</dbReference>
<evidence type="ECO:0000313" key="5">
    <source>
        <dbReference type="Proteomes" id="UP001163846"/>
    </source>
</evidence>
<name>A0AA38NZL0_9AGAR</name>
<dbReference type="PANTHER" id="PTHR24346:SF30">
    <property type="entry name" value="MATERNAL EMBRYONIC LEUCINE ZIPPER KINASE"/>
    <property type="match status" value="1"/>
</dbReference>
<gene>
    <name evidence="4" type="ORF">F5878DRAFT_546716</name>
</gene>
<evidence type="ECO:0000313" key="4">
    <source>
        <dbReference type="EMBL" id="KAJ3833353.1"/>
    </source>
</evidence>
<keyword evidence="1" id="KW-0547">Nucleotide-binding</keyword>
<dbReference type="InterPro" id="IPR000719">
    <property type="entry name" value="Prot_kinase_dom"/>
</dbReference>
<dbReference type="GO" id="GO:0005737">
    <property type="term" value="C:cytoplasm"/>
    <property type="evidence" value="ECO:0007669"/>
    <property type="project" value="TreeGrafter"/>
</dbReference>
<comment type="caution">
    <text evidence="4">The sequence shown here is derived from an EMBL/GenBank/DDBJ whole genome shotgun (WGS) entry which is preliminary data.</text>
</comment>
<dbReference type="SMART" id="SM00220">
    <property type="entry name" value="S_TKc"/>
    <property type="match status" value="1"/>
</dbReference>
<feature type="domain" description="Protein kinase" evidence="3">
    <location>
        <begin position="66"/>
        <end position="403"/>
    </location>
</feature>
<reference evidence="4" key="1">
    <citation type="submission" date="2022-08" db="EMBL/GenBank/DDBJ databases">
        <authorList>
            <consortium name="DOE Joint Genome Institute"/>
            <person name="Min B."/>
            <person name="Riley R."/>
            <person name="Sierra-Patev S."/>
            <person name="Naranjo-Ortiz M."/>
            <person name="Looney B."/>
            <person name="Konkel Z."/>
            <person name="Slot J.C."/>
            <person name="Sakamoto Y."/>
            <person name="Steenwyk J.L."/>
            <person name="Rokas A."/>
            <person name="Carro J."/>
            <person name="Camarero S."/>
            <person name="Ferreira P."/>
            <person name="Molpeceres G."/>
            <person name="Ruiz-Duenas F.J."/>
            <person name="Serrano A."/>
            <person name="Henrissat B."/>
            <person name="Drula E."/>
            <person name="Hughes K.W."/>
            <person name="Mata J.L."/>
            <person name="Ishikawa N.K."/>
            <person name="Vargas-Isla R."/>
            <person name="Ushijima S."/>
            <person name="Smith C.A."/>
            <person name="Ahrendt S."/>
            <person name="Andreopoulos W."/>
            <person name="He G."/>
            <person name="Labutti K."/>
            <person name="Lipzen A."/>
            <person name="Ng V."/>
            <person name="Sandor L."/>
            <person name="Barry K."/>
            <person name="Martinez A.T."/>
            <person name="Xiao Y."/>
            <person name="Gibbons J.G."/>
            <person name="Terashima K."/>
            <person name="Hibbett D.S."/>
            <person name="Grigoriev I.V."/>
        </authorList>
    </citation>
    <scope>NUCLEOTIDE SEQUENCE</scope>
    <source>
        <strain evidence="4">TFB9207</strain>
    </source>
</reference>
<dbReference type="PANTHER" id="PTHR24346">
    <property type="entry name" value="MAP/MICROTUBULE AFFINITY-REGULATING KINASE"/>
    <property type="match status" value="1"/>
</dbReference>
<proteinExistence type="predicted"/>